<keyword evidence="4" id="KW-1185">Reference proteome</keyword>
<accession>A0A916NGN5</accession>
<dbReference type="GO" id="GO:0016301">
    <property type="term" value="F:kinase activity"/>
    <property type="evidence" value="ECO:0007669"/>
    <property type="project" value="UniProtKB-UniRule"/>
</dbReference>
<dbReference type="EMBL" id="OU015584">
    <property type="protein sequence ID" value="CAG5080904.1"/>
    <property type="molecule type" value="Genomic_DNA"/>
</dbReference>
<proteinExistence type="inferred from homology"/>
<evidence type="ECO:0000256" key="2">
    <source>
        <dbReference type="PIRNR" id="PIRNR006221"/>
    </source>
</evidence>
<dbReference type="InterPro" id="IPR011009">
    <property type="entry name" value="Kinase-like_dom_sf"/>
</dbReference>
<keyword evidence="2 3" id="KW-0418">Kinase</keyword>
<dbReference type="SUPFAM" id="SSF56112">
    <property type="entry name" value="Protein kinase-like (PK-like)"/>
    <property type="match status" value="1"/>
</dbReference>
<dbReference type="PIRSF" id="PIRSF006221">
    <property type="entry name" value="Ketosamine-3-kinase"/>
    <property type="match status" value="1"/>
</dbReference>
<evidence type="ECO:0000256" key="1">
    <source>
        <dbReference type="ARBA" id="ARBA00009460"/>
    </source>
</evidence>
<dbReference type="RefSeq" id="WP_258541676.1">
    <property type="nucleotide sequence ID" value="NZ_OU015584.1"/>
</dbReference>
<dbReference type="Gene3D" id="3.90.1200.10">
    <property type="match status" value="1"/>
</dbReference>
<name>A0A916NGN5_9FLAO</name>
<dbReference type="PANTHER" id="PTHR12149:SF8">
    <property type="entry name" value="PROTEIN-RIBULOSAMINE 3-KINASE"/>
    <property type="match status" value="1"/>
</dbReference>
<evidence type="ECO:0000313" key="4">
    <source>
        <dbReference type="Proteomes" id="UP000683507"/>
    </source>
</evidence>
<dbReference type="EC" id="2.7.1.-" evidence="3"/>
<evidence type="ECO:0000313" key="3">
    <source>
        <dbReference type="EMBL" id="CAG5080904.1"/>
    </source>
</evidence>
<dbReference type="Proteomes" id="UP000683507">
    <property type="component" value="Chromosome"/>
</dbReference>
<dbReference type="PANTHER" id="PTHR12149">
    <property type="entry name" value="FRUCTOSAMINE 3 KINASE-RELATED PROTEIN"/>
    <property type="match status" value="1"/>
</dbReference>
<dbReference type="KEGG" id="ptan:CRYO30217_01476"/>
<dbReference type="Pfam" id="PF03881">
    <property type="entry name" value="Fructosamin_kin"/>
    <property type="match status" value="1"/>
</dbReference>
<protein>
    <submittedName>
        <fullName evidence="3">Ketoamine kinase</fullName>
        <ecNumber evidence="3">2.7.1.-</ecNumber>
    </submittedName>
</protein>
<organism evidence="3 4">
    <name type="scientific">Parvicella tangerina</name>
    <dbReference type="NCBI Taxonomy" id="2829795"/>
    <lineage>
        <taxon>Bacteria</taxon>
        <taxon>Pseudomonadati</taxon>
        <taxon>Bacteroidota</taxon>
        <taxon>Flavobacteriia</taxon>
        <taxon>Flavobacteriales</taxon>
        <taxon>Parvicellaceae</taxon>
        <taxon>Parvicella</taxon>
    </lineage>
</organism>
<dbReference type="AlphaFoldDB" id="A0A916NGN5"/>
<gene>
    <name evidence="3" type="ORF">CRYO30217_01476</name>
</gene>
<dbReference type="InterPro" id="IPR016477">
    <property type="entry name" value="Fructo-/Ketosamine-3-kinase"/>
</dbReference>
<keyword evidence="2 3" id="KW-0808">Transferase</keyword>
<dbReference type="Gene3D" id="3.30.200.20">
    <property type="entry name" value="Phosphorylase Kinase, domain 1"/>
    <property type="match status" value="1"/>
</dbReference>
<sequence>MWENKLKHSVEEELSEIKQTRVEILDVQNVHGGDINYAYQLDTNTGKYFIKVNKGLVFPKMFQQESLGLNFIKKSNTFETPKVITYKEGSDKAYLLLEWIQPGGPTPTFWEDFGRKLARMHACSSSYFGWESDNYIGSLKQYNRRTKNWSDFFVLQRLEPQLKMAVEKKIMKPEEVKSFEKLFAQLEKLFPVEPPALLHGDLWSGNYMVSSKGSPIIMDPAVYFGHREMDLAMTRLFGGFGEEMYRSYHEHFPLESEWEQRVDLCNLYPLLVHVNLFGRGYLSKVKEVLKHFS</sequence>
<reference evidence="3" key="1">
    <citation type="submission" date="2021-04" db="EMBL/GenBank/DDBJ databases">
        <authorList>
            <person name="Rodrigo-Torres L."/>
            <person name="Arahal R. D."/>
            <person name="Lucena T."/>
        </authorList>
    </citation>
    <scope>NUCLEOTIDE SEQUENCE</scope>
    <source>
        <strain evidence="3">AS29M-1</strain>
    </source>
</reference>
<comment type="similarity">
    <text evidence="1 2">Belongs to the fructosamine kinase family.</text>
</comment>